<evidence type="ECO:0000259" key="14">
    <source>
        <dbReference type="Pfam" id="PF00441"/>
    </source>
</evidence>
<comment type="cofactor">
    <cofactor evidence="1 13">
        <name>FAD</name>
        <dbReference type="ChEBI" id="CHEBI:57692"/>
    </cofactor>
</comment>
<dbReference type="InterPro" id="IPR006089">
    <property type="entry name" value="Acyl-CoA_DH_CS"/>
</dbReference>
<comment type="caution">
    <text evidence="17">The sequence shown here is derived from an EMBL/GenBank/DDBJ whole genome shotgun (WGS) entry which is preliminary data.</text>
</comment>
<dbReference type="Gene3D" id="1.20.140.10">
    <property type="entry name" value="Butyryl-CoA Dehydrogenase, subunit A, domain 3"/>
    <property type="match status" value="1"/>
</dbReference>
<dbReference type="Gene3D" id="2.40.110.10">
    <property type="entry name" value="Butyryl-CoA Dehydrogenase, subunit A, domain 2"/>
    <property type="match status" value="1"/>
</dbReference>
<evidence type="ECO:0000256" key="12">
    <source>
        <dbReference type="ARBA" id="ARBA00049493"/>
    </source>
</evidence>
<dbReference type="GO" id="GO:0000062">
    <property type="term" value="F:fatty-acyl-CoA binding"/>
    <property type="evidence" value="ECO:0007669"/>
    <property type="project" value="TreeGrafter"/>
</dbReference>
<evidence type="ECO:0000256" key="10">
    <source>
        <dbReference type="ARBA" id="ARBA00037927"/>
    </source>
</evidence>
<organism evidence="17 18">
    <name type="scientific">Elliptochloris bilobata</name>
    <dbReference type="NCBI Taxonomy" id="381761"/>
    <lineage>
        <taxon>Eukaryota</taxon>
        <taxon>Viridiplantae</taxon>
        <taxon>Chlorophyta</taxon>
        <taxon>core chlorophytes</taxon>
        <taxon>Trebouxiophyceae</taxon>
        <taxon>Trebouxiophyceae incertae sedis</taxon>
        <taxon>Elliptochloris clade</taxon>
        <taxon>Elliptochloris</taxon>
    </lineage>
</organism>
<keyword evidence="6" id="KW-0809">Transit peptide</keyword>
<sequence length="438" mass="46924">MLTAFATYTVPGKVNSPHCRRTRSFVAPTYEKLSISAADQQALLFSSAQGHQQQDLEQDILAWESLLAPEETAARDAVRAWVDARFAPRITEAHRRGAFPRDLIPELAELGVFGASLQGYGCAGMSSVAYGLVMQELERGDSALRSLCSVQGSLVMHAIHAFGSPEQRERWLPALAQGKLIGCFALTESSAGSDPAAMAATARRDGDAYMLEGEKAWITNAPIADLAVVFAKVADEDGRVRAFVVERGPGLEVHSVEGKLSLRASPTGNILLAAARGALLPGSGGLKSALQCLTQAREGIAWGVTGAAMDCFEAALDYGAHRQVFGRPLASRQLFQERLATMAQSIVTSQLMSLHFGRLKDQGRLTPVQVSLHKRHNVAAARRVASDARAMLGANGIIDTNKVMRHLMNLESVYTYEGTDDVHALAVGRALTGISAFS</sequence>
<dbReference type="InterPro" id="IPR006091">
    <property type="entry name" value="Acyl-CoA_Oxase/DH_mid-dom"/>
</dbReference>
<keyword evidence="18" id="KW-1185">Reference proteome</keyword>
<dbReference type="InterPro" id="IPR013786">
    <property type="entry name" value="AcylCoA_DH/ox_N"/>
</dbReference>
<evidence type="ECO:0000256" key="13">
    <source>
        <dbReference type="RuleBase" id="RU362125"/>
    </source>
</evidence>
<dbReference type="Proteomes" id="UP001445335">
    <property type="component" value="Unassembled WGS sequence"/>
</dbReference>
<name>A0AAW1S177_9CHLO</name>
<dbReference type="InterPro" id="IPR036250">
    <property type="entry name" value="AcylCo_DH-like_C"/>
</dbReference>
<evidence type="ECO:0000256" key="9">
    <source>
        <dbReference type="ARBA" id="ARBA00037899"/>
    </source>
</evidence>
<reference evidence="17 18" key="1">
    <citation type="journal article" date="2024" name="Nat. Commun.">
        <title>Phylogenomics reveals the evolutionary origins of lichenization in chlorophyte algae.</title>
        <authorList>
            <person name="Puginier C."/>
            <person name="Libourel C."/>
            <person name="Otte J."/>
            <person name="Skaloud P."/>
            <person name="Haon M."/>
            <person name="Grisel S."/>
            <person name="Petersen M."/>
            <person name="Berrin J.G."/>
            <person name="Delaux P.M."/>
            <person name="Dal Grande F."/>
            <person name="Keller J."/>
        </authorList>
    </citation>
    <scope>NUCLEOTIDE SEQUENCE [LARGE SCALE GENOMIC DNA]</scope>
    <source>
        <strain evidence="17 18">SAG 245.80</strain>
    </source>
</reference>
<evidence type="ECO:0000256" key="11">
    <source>
        <dbReference type="ARBA" id="ARBA00039033"/>
    </source>
</evidence>
<dbReference type="PANTHER" id="PTHR42807">
    <property type="entry name" value="GLUTARYL-COA DEHYDROGENASE, MITOCHONDRIAL"/>
    <property type="match status" value="1"/>
</dbReference>
<evidence type="ECO:0000256" key="7">
    <source>
        <dbReference type="ARBA" id="ARBA00023002"/>
    </source>
</evidence>
<dbReference type="GO" id="GO:0005759">
    <property type="term" value="C:mitochondrial matrix"/>
    <property type="evidence" value="ECO:0007669"/>
    <property type="project" value="UniProtKB-SubCell"/>
</dbReference>
<evidence type="ECO:0000256" key="2">
    <source>
        <dbReference type="ARBA" id="ARBA00004305"/>
    </source>
</evidence>
<feature type="domain" description="Acyl-CoA dehydrogenase/oxidase N-terminal" evidence="16">
    <location>
        <begin position="69"/>
        <end position="179"/>
    </location>
</feature>
<evidence type="ECO:0000256" key="5">
    <source>
        <dbReference type="ARBA" id="ARBA00022827"/>
    </source>
</evidence>
<dbReference type="SUPFAM" id="SSF56645">
    <property type="entry name" value="Acyl-CoA dehydrogenase NM domain-like"/>
    <property type="match status" value="1"/>
</dbReference>
<dbReference type="GO" id="GO:0033539">
    <property type="term" value="P:fatty acid beta-oxidation using acyl-CoA dehydrogenase"/>
    <property type="evidence" value="ECO:0007669"/>
    <property type="project" value="TreeGrafter"/>
</dbReference>
<dbReference type="InterPro" id="IPR009100">
    <property type="entry name" value="AcylCoA_DH/oxidase_NM_dom_sf"/>
</dbReference>
<dbReference type="InterPro" id="IPR009075">
    <property type="entry name" value="AcylCo_DH/oxidase_C"/>
</dbReference>
<evidence type="ECO:0000256" key="4">
    <source>
        <dbReference type="ARBA" id="ARBA00022630"/>
    </source>
</evidence>
<dbReference type="InterPro" id="IPR046373">
    <property type="entry name" value="Acyl-CoA_Oxase/DH_mid-dom_sf"/>
</dbReference>
<accession>A0AAW1S177</accession>
<gene>
    <name evidence="17" type="ORF">WJX81_003606</name>
</gene>
<evidence type="ECO:0000256" key="1">
    <source>
        <dbReference type="ARBA" id="ARBA00001974"/>
    </source>
</evidence>
<keyword evidence="8" id="KW-0496">Mitochondrion</keyword>
<evidence type="ECO:0000256" key="3">
    <source>
        <dbReference type="ARBA" id="ARBA00009347"/>
    </source>
</evidence>
<protein>
    <recommendedName>
        <fullName evidence="11">glutaryl-CoA dehydrogenase (ETF)</fullName>
        <ecNumber evidence="11">1.3.8.6</ecNumber>
    </recommendedName>
</protein>
<comment type="catalytic activity">
    <reaction evidence="12">
        <text>glutaryl-CoA + oxidized [electron-transfer flavoprotein] + 2 H(+) = (2E)-butenoyl-CoA + reduced [electron-transfer flavoprotein] + CO2</text>
        <dbReference type="Rhea" id="RHEA:13389"/>
        <dbReference type="Rhea" id="RHEA-COMP:10685"/>
        <dbReference type="Rhea" id="RHEA-COMP:10686"/>
        <dbReference type="ChEBI" id="CHEBI:15378"/>
        <dbReference type="ChEBI" id="CHEBI:16526"/>
        <dbReference type="ChEBI" id="CHEBI:57332"/>
        <dbReference type="ChEBI" id="CHEBI:57378"/>
        <dbReference type="ChEBI" id="CHEBI:57692"/>
        <dbReference type="ChEBI" id="CHEBI:58307"/>
        <dbReference type="EC" id="1.3.8.6"/>
    </reaction>
</comment>
<dbReference type="GO" id="GO:0004361">
    <property type="term" value="F:glutaryl-CoA dehydrogenase activity"/>
    <property type="evidence" value="ECO:0007669"/>
    <property type="project" value="UniProtKB-EC"/>
</dbReference>
<dbReference type="FunFam" id="1.10.540.10:FF:000026">
    <property type="entry name" value="Acyl-CoA dehydrogenase medium chain"/>
    <property type="match status" value="1"/>
</dbReference>
<dbReference type="GO" id="GO:0050660">
    <property type="term" value="F:flavin adenine dinucleotide binding"/>
    <property type="evidence" value="ECO:0007669"/>
    <property type="project" value="InterPro"/>
</dbReference>
<dbReference type="SUPFAM" id="SSF47203">
    <property type="entry name" value="Acyl-CoA dehydrogenase C-terminal domain-like"/>
    <property type="match status" value="1"/>
</dbReference>
<proteinExistence type="inferred from homology"/>
<dbReference type="Pfam" id="PF02770">
    <property type="entry name" value="Acyl-CoA_dh_M"/>
    <property type="match status" value="1"/>
</dbReference>
<dbReference type="Pfam" id="PF02771">
    <property type="entry name" value="Acyl-CoA_dh_N"/>
    <property type="match status" value="1"/>
</dbReference>
<dbReference type="PROSITE" id="PS00072">
    <property type="entry name" value="ACYL_COA_DH_1"/>
    <property type="match status" value="1"/>
</dbReference>
<keyword evidence="4 13" id="KW-0285">Flavoprotein</keyword>
<feature type="domain" description="Acyl-CoA dehydrogenase/oxidase C-terminal" evidence="14">
    <location>
        <begin position="284"/>
        <end position="431"/>
    </location>
</feature>
<evidence type="ECO:0000313" key="17">
    <source>
        <dbReference type="EMBL" id="KAK9839817.1"/>
    </source>
</evidence>
<dbReference type="InterPro" id="IPR037069">
    <property type="entry name" value="AcylCoA_DH/ox_N_sf"/>
</dbReference>
<evidence type="ECO:0000259" key="15">
    <source>
        <dbReference type="Pfam" id="PF02770"/>
    </source>
</evidence>
<evidence type="ECO:0000256" key="6">
    <source>
        <dbReference type="ARBA" id="ARBA00022946"/>
    </source>
</evidence>
<comment type="pathway">
    <text evidence="9">Amino-acid metabolism; lysine degradation.</text>
</comment>
<feature type="domain" description="Acyl-CoA oxidase/dehydrogenase middle" evidence="15">
    <location>
        <begin position="183"/>
        <end position="271"/>
    </location>
</feature>
<evidence type="ECO:0000313" key="18">
    <source>
        <dbReference type="Proteomes" id="UP001445335"/>
    </source>
</evidence>
<evidence type="ECO:0000259" key="16">
    <source>
        <dbReference type="Pfam" id="PF02771"/>
    </source>
</evidence>
<comment type="pathway">
    <text evidence="10">Amino-acid metabolism; tryptophan metabolism.</text>
</comment>
<dbReference type="GO" id="GO:0046949">
    <property type="term" value="P:fatty-acyl-CoA biosynthetic process"/>
    <property type="evidence" value="ECO:0007669"/>
    <property type="project" value="TreeGrafter"/>
</dbReference>
<dbReference type="PANTHER" id="PTHR42807:SF1">
    <property type="entry name" value="GLUTARYL-COA DEHYDROGENASE, MITOCHONDRIAL"/>
    <property type="match status" value="1"/>
</dbReference>
<dbReference type="Pfam" id="PF00441">
    <property type="entry name" value="Acyl-CoA_dh_1"/>
    <property type="match status" value="1"/>
</dbReference>
<dbReference type="EC" id="1.3.8.6" evidence="11"/>
<keyword evidence="7 13" id="KW-0560">Oxidoreductase</keyword>
<comment type="subcellular location">
    <subcellularLocation>
        <location evidence="2">Mitochondrion matrix</location>
    </subcellularLocation>
</comment>
<keyword evidence="5 13" id="KW-0274">FAD</keyword>
<dbReference type="EMBL" id="JALJOU010000014">
    <property type="protein sequence ID" value="KAK9839817.1"/>
    <property type="molecule type" value="Genomic_DNA"/>
</dbReference>
<evidence type="ECO:0000256" key="8">
    <source>
        <dbReference type="ARBA" id="ARBA00023128"/>
    </source>
</evidence>
<dbReference type="Gene3D" id="1.10.540.10">
    <property type="entry name" value="Acyl-CoA dehydrogenase/oxidase, N-terminal domain"/>
    <property type="match status" value="1"/>
</dbReference>
<comment type="similarity">
    <text evidence="3 13">Belongs to the acyl-CoA dehydrogenase family.</text>
</comment>
<dbReference type="AlphaFoldDB" id="A0AAW1S177"/>
<dbReference type="InterPro" id="IPR052033">
    <property type="entry name" value="Glutaryl-CoA_DH_mitochondrial"/>
</dbReference>